<evidence type="ECO:0000313" key="1">
    <source>
        <dbReference type="EMBL" id="JAH55643.1"/>
    </source>
</evidence>
<accession>A0A0E9TSC4</accession>
<proteinExistence type="predicted"/>
<reference evidence="1" key="2">
    <citation type="journal article" date="2015" name="Fish Shellfish Immunol.">
        <title>Early steps in the European eel (Anguilla anguilla)-Vibrio vulnificus interaction in the gills: Role of the RtxA13 toxin.</title>
        <authorList>
            <person name="Callol A."/>
            <person name="Pajuelo D."/>
            <person name="Ebbesson L."/>
            <person name="Teles M."/>
            <person name="MacKenzie S."/>
            <person name="Amaro C."/>
        </authorList>
    </citation>
    <scope>NUCLEOTIDE SEQUENCE</scope>
</reference>
<dbReference type="EMBL" id="GBXM01052934">
    <property type="protein sequence ID" value="JAH55643.1"/>
    <property type="molecule type" value="Transcribed_RNA"/>
</dbReference>
<dbReference type="AlphaFoldDB" id="A0A0E9TSC4"/>
<reference evidence="1" key="1">
    <citation type="submission" date="2014-11" db="EMBL/GenBank/DDBJ databases">
        <authorList>
            <person name="Amaro Gonzalez C."/>
        </authorList>
    </citation>
    <scope>NUCLEOTIDE SEQUENCE</scope>
</reference>
<sequence>MFYSASNMVGLQETWFAICCLFYPVTQKQSCTVTV</sequence>
<organism evidence="1">
    <name type="scientific">Anguilla anguilla</name>
    <name type="common">European freshwater eel</name>
    <name type="synonym">Muraena anguilla</name>
    <dbReference type="NCBI Taxonomy" id="7936"/>
    <lineage>
        <taxon>Eukaryota</taxon>
        <taxon>Metazoa</taxon>
        <taxon>Chordata</taxon>
        <taxon>Craniata</taxon>
        <taxon>Vertebrata</taxon>
        <taxon>Euteleostomi</taxon>
        <taxon>Actinopterygii</taxon>
        <taxon>Neopterygii</taxon>
        <taxon>Teleostei</taxon>
        <taxon>Anguilliformes</taxon>
        <taxon>Anguillidae</taxon>
        <taxon>Anguilla</taxon>
    </lineage>
</organism>
<protein>
    <submittedName>
        <fullName evidence="1">Uncharacterized protein</fullName>
    </submittedName>
</protein>
<name>A0A0E9TSC4_ANGAN</name>